<evidence type="ECO:0000256" key="1">
    <source>
        <dbReference type="ARBA" id="ARBA00006247"/>
    </source>
</evidence>
<dbReference type="CDD" id="cd05674">
    <property type="entry name" value="M20_yscS"/>
    <property type="match status" value="1"/>
</dbReference>
<keyword evidence="2" id="KW-0645">Protease</keyword>
<protein>
    <recommendedName>
        <fullName evidence="7">J domain-containing protein</fullName>
    </recommendedName>
</protein>
<evidence type="ECO:0000313" key="8">
    <source>
        <dbReference type="EMBL" id="KAK7740284.1"/>
    </source>
</evidence>
<dbReference type="Gene3D" id="3.30.70.360">
    <property type="match status" value="1"/>
</dbReference>
<keyword evidence="9" id="KW-1185">Reference proteome</keyword>
<dbReference type="SUPFAM" id="SSF55031">
    <property type="entry name" value="Bacterial exopeptidase dimerisation domain"/>
    <property type="match status" value="1"/>
</dbReference>
<dbReference type="PANTHER" id="PTHR45962">
    <property type="entry name" value="N-FATTY-ACYL-AMINO ACID SYNTHASE/HYDROLASE PM20D1"/>
    <property type="match status" value="1"/>
</dbReference>
<feature type="region of interest" description="Disordered" evidence="6">
    <location>
        <begin position="198"/>
        <end position="218"/>
    </location>
</feature>
<sequence>MDNAKTRDLYAALGLAGQSASQNEIRAAYVKLVLKLDPERKLGRTSPGAIELTKKIKSAYDILNDPKKRAEYDQSRAHVYHEMENSPNRTCDPGQDPPVDEQFPAARGQLQLQRSKRSRARQTPPRTQLRAQAQLRAHAHRLARLQRQVQAQGLREVVRQVEVRSDEESENIWDLLCQVFEAAETAYQHKKRKEEEEKEALAQKAAEQEAKLREEEAAREEAAAAQARAKEIEWINKEAEDSILVLAGMGERPMAPMTTGYAKMLHEDHVRRLIEKTDDLLDYLWDKAHSGDWICPEIKEGIDLDRLLRLVLNHEAEQSYFPSATKDQAASLLRKWRGEECDETDDSASPPCSDSESSEGGSSTEESEAEGESPSADLKWNLSEFEVAPFQNMAPVSEKLPLMQDDVPAAARYTTTPATRCTRSKWIAVPALALLGLCWTNSLPSAIFGDQGPVSRPDLAQQCRQVDPLFPGKGTSSLASMDEYLASSQFLNASTVRMSNAIQIATQSYDNMGPVGEDERWEVFPPFATFLEKTFPLVHSTLELEKVNSHGLLYTWKGSDAELKPTVLMAHQDVVPVEKSTVEQWTHPPFSGEFDGKFVWGRGAADDKNSLIGILEAVEQLIDAGFEPKRTVILSFGFDEEISGYQGAGNLAERLIDRYGKDGASIIVDEGSGLAKQWGTVFALPGVAEKGYIDVDVIVRMPGGHSSIPPKHNGIGVTGELITHIEANQYEPRLYEENPYLGLLQCGAKYAPEFPPRVKKELQKRDKKGLATCHKRDKLALEAAKEGDAVKYLFTTSVAADLISGGAKVNALPERTVLTVNHRVNVGEKVSDVKDRITGIAAEVAKKHNLTLHAFTDEAETPRSITLKVGHSLEPAPVSPTDVLDDGATPYSILSGTTRALYGEDVVVSAGLMTGNTDTKFYWDLTKHIFRYNPGFDPAQNFMDGIHTVDEKMSMQGHVSGVKWYSLFLRNMDEADL</sequence>
<name>A0ABR1PMH2_DIAER</name>
<reference evidence="8 9" key="1">
    <citation type="submission" date="2024-02" db="EMBL/GenBank/DDBJ databases">
        <title>De novo assembly and annotation of 12 fungi associated with fruit tree decline syndrome in Ontario, Canada.</title>
        <authorList>
            <person name="Sulman M."/>
            <person name="Ellouze W."/>
            <person name="Ilyukhin E."/>
        </authorList>
    </citation>
    <scope>NUCLEOTIDE SEQUENCE [LARGE SCALE GENOMIC DNA]</scope>
    <source>
        <strain evidence="8 9">M169</strain>
    </source>
</reference>
<dbReference type="Pfam" id="PF07687">
    <property type="entry name" value="M20_dimer"/>
    <property type="match status" value="1"/>
</dbReference>
<keyword evidence="3" id="KW-0479">Metal-binding</keyword>
<proteinExistence type="inferred from homology"/>
<dbReference type="InterPro" id="IPR001261">
    <property type="entry name" value="ArgE/DapE_CS"/>
</dbReference>
<dbReference type="PROSITE" id="PS50076">
    <property type="entry name" value="DNAJ_2"/>
    <property type="match status" value="1"/>
</dbReference>
<dbReference type="Gene3D" id="3.40.630.10">
    <property type="entry name" value="Zn peptidases"/>
    <property type="match status" value="1"/>
</dbReference>
<dbReference type="InterPro" id="IPR036869">
    <property type="entry name" value="J_dom_sf"/>
</dbReference>
<evidence type="ECO:0000256" key="6">
    <source>
        <dbReference type="SAM" id="MobiDB-lite"/>
    </source>
</evidence>
<keyword evidence="4" id="KW-0378">Hydrolase</keyword>
<dbReference type="EMBL" id="JAKNSF020000003">
    <property type="protein sequence ID" value="KAK7740284.1"/>
    <property type="molecule type" value="Genomic_DNA"/>
</dbReference>
<feature type="region of interest" description="Disordered" evidence="6">
    <location>
        <begin position="338"/>
        <end position="375"/>
    </location>
</feature>
<dbReference type="SUPFAM" id="SSF53187">
    <property type="entry name" value="Zn-dependent exopeptidases"/>
    <property type="match status" value="1"/>
</dbReference>
<feature type="domain" description="J" evidence="7">
    <location>
        <begin position="8"/>
        <end position="76"/>
    </location>
</feature>
<evidence type="ECO:0000256" key="2">
    <source>
        <dbReference type="ARBA" id="ARBA00022670"/>
    </source>
</evidence>
<dbReference type="SMART" id="SM00271">
    <property type="entry name" value="DnaJ"/>
    <property type="match status" value="1"/>
</dbReference>
<dbReference type="InterPro" id="IPR036264">
    <property type="entry name" value="Bact_exopeptidase_dim_dom"/>
</dbReference>
<dbReference type="InterPro" id="IPR001623">
    <property type="entry name" value="DnaJ_domain"/>
</dbReference>
<dbReference type="Pfam" id="PF00226">
    <property type="entry name" value="DnaJ"/>
    <property type="match status" value="1"/>
</dbReference>
<evidence type="ECO:0000256" key="5">
    <source>
        <dbReference type="ARBA" id="ARBA00022833"/>
    </source>
</evidence>
<feature type="compositionally biased region" description="Low complexity" evidence="6">
    <location>
        <begin position="347"/>
        <end position="364"/>
    </location>
</feature>
<evidence type="ECO:0000256" key="4">
    <source>
        <dbReference type="ARBA" id="ARBA00022801"/>
    </source>
</evidence>
<comment type="caution">
    <text evidence="8">The sequence shown here is derived from an EMBL/GenBank/DDBJ whole genome shotgun (WGS) entry which is preliminary data.</text>
</comment>
<dbReference type="Pfam" id="PF01546">
    <property type="entry name" value="Peptidase_M20"/>
    <property type="match status" value="1"/>
</dbReference>
<keyword evidence="5" id="KW-0862">Zinc</keyword>
<evidence type="ECO:0000259" key="7">
    <source>
        <dbReference type="PROSITE" id="PS50076"/>
    </source>
</evidence>
<evidence type="ECO:0000313" key="9">
    <source>
        <dbReference type="Proteomes" id="UP001430848"/>
    </source>
</evidence>
<dbReference type="InterPro" id="IPR002933">
    <property type="entry name" value="Peptidase_M20"/>
</dbReference>
<dbReference type="Proteomes" id="UP001430848">
    <property type="component" value="Unassembled WGS sequence"/>
</dbReference>
<dbReference type="SUPFAM" id="SSF46565">
    <property type="entry name" value="Chaperone J-domain"/>
    <property type="match status" value="1"/>
</dbReference>
<dbReference type="InterPro" id="IPR047177">
    <property type="entry name" value="Pept_M20A"/>
</dbReference>
<dbReference type="PROSITE" id="PS00759">
    <property type="entry name" value="ARGE_DAPE_CPG2_2"/>
    <property type="match status" value="1"/>
</dbReference>
<dbReference type="InterPro" id="IPR011650">
    <property type="entry name" value="Peptidase_M20_dimer"/>
</dbReference>
<evidence type="ECO:0000256" key="3">
    <source>
        <dbReference type="ARBA" id="ARBA00022723"/>
    </source>
</evidence>
<organism evidence="8 9">
    <name type="scientific">Diaporthe eres</name>
    <name type="common">Phomopsis oblonga</name>
    <dbReference type="NCBI Taxonomy" id="83184"/>
    <lineage>
        <taxon>Eukaryota</taxon>
        <taxon>Fungi</taxon>
        <taxon>Dikarya</taxon>
        <taxon>Ascomycota</taxon>
        <taxon>Pezizomycotina</taxon>
        <taxon>Sordariomycetes</taxon>
        <taxon>Sordariomycetidae</taxon>
        <taxon>Diaporthales</taxon>
        <taxon>Diaporthaceae</taxon>
        <taxon>Diaporthe</taxon>
        <taxon>Diaporthe eres species complex</taxon>
    </lineage>
</organism>
<dbReference type="PANTHER" id="PTHR45962:SF1">
    <property type="entry name" value="N-FATTY-ACYL-AMINO ACID SYNTHASE_HYDROLASE PM20D1"/>
    <property type="match status" value="1"/>
</dbReference>
<gene>
    <name evidence="8" type="ORF">SLS63_001486</name>
</gene>
<comment type="similarity">
    <text evidence="1">Belongs to the peptidase M20A family.</text>
</comment>
<dbReference type="Gene3D" id="1.10.287.110">
    <property type="entry name" value="DnaJ domain"/>
    <property type="match status" value="1"/>
</dbReference>
<accession>A0ABR1PMH2</accession>